<dbReference type="GO" id="GO:0042575">
    <property type="term" value="C:DNA polymerase complex"/>
    <property type="evidence" value="ECO:0007669"/>
    <property type="project" value="UniProtKB-ARBA"/>
</dbReference>
<keyword evidence="1" id="KW-0479">Metal-binding</keyword>
<dbReference type="InterPro" id="IPR005312">
    <property type="entry name" value="DUF1759"/>
</dbReference>
<feature type="domain" description="CCHC-type" evidence="3">
    <location>
        <begin position="376"/>
        <end position="391"/>
    </location>
</feature>
<dbReference type="STRING" id="7102.A0A2A4JBY8"/>
<feature type="region of interest" description="Disordered" evidence="2">
    <location>
        <begin position="303"/>
        <end position="333"/>
    </location>
</feature>
<dbReference type="InterPro" id="IPR040676">
    <property type="entry name" value="DUF5641"/>
</dbReference>
<keyword evidence="1" id="KW-0863">Zinc-finger</keyword>
<feature type="compositionally biased region" description="Low complexity" evidence="2">
    <location>
        <begin position="323"/>
        <end position="333"/>
    </location>
</feature>
<dbReference type="PANTHER" id="PTHR47331">
    <property type="entry name" value="PHD-TYPE DOMAIN-CONTAINING PROTEIN"/>
    <property type="match status" value="1"/>
</dbReference>
<dbReference type="GO" id="GO:0008270">
    <property type="term" value="F:zinc ion binding"/>
    <property type="evidence" value="ECO:0007669"/>
    <property type="project" value="UniProtKB-KW"/>
</dbReference>
<evidence type="ECO:0000256" key="1">
    <source>
        <dbReference type="PROSITE-ProRule" id="PRU00047"/>
    </source>
</evidence>
<dbReference type="SUPFAM" id="SSF56672">
    <property type="entry name" value="DNA/RNA polymerases"/>
    <property type="match status" value="1"/>
</dbReference>
<evidence type="ECO:0000259" key="3">
    <source>
        <dbReference type="PROSITE" id="PS50158"/>
    </source>
</evidence>
<feature type="domain" description="Integrase catalytic" evidence="4">
    <location>
        <begin position="1466"/>
        <end position="1655"/>
    </location>
</feature>
<feature type="region of interest" description="Disordered" evidence="2">
    <location>
        <begin position="409"/>
        <end position="436"/>
    </location>
</feature>
<dbReference type="InterPro" id="IPR001878">
    <property type="entry name" value="Znf_CCHC"/>
</dbReference>
<dbReference type="CDD" id="cd00303">
    <property type="entry name" value="retropepsin_like"/>
    <property type="match status" value="1"/>
</dbReference>
<accession>A0A2A4JBY8</accession>
<dbReference type="InterPro" id="IPR036397">
    <property type="entry name" value="RNaseH_sf"/>
</dbReference>
<dbReference type="Pfam" id="PF05380">
    <property type="entry name" value="Peptidase_A17"/>
    <property type="match status" value="1"/>
</dbReference>
<comment type="caution">
    <text evidence="5">The sequence shown here is derived from an EMBL/GenBank/DDBJ whole genome shotgun (WGS) entry which is preliminary data.</text>
</comment>
<organism evidence="5">
    <name type="scientific">Heliothis virescens</name>
    <name type="common">Tobacco budworm moth</name>
    <dbReference type="NCBI Taxonomy" id="7102"/>
    <lineage>
        <taxon>Eukaryota</taxon>
        <taxon>Metazoa</taxon>
        <taxon>Ecdysozoa</taxon>
        <taxon>Arthropoda</taxon>
        <taxon>Hexapoda</taxon>
        <taxon>Insecta</taxon>
        <taxon>Pterygota</taxon>
        <taxon>Neoptera</taxon>
        <taxon>Endopterygota</taxon>
        <taxon>Lepidoptera</taxon>
        <taxon>Glossata</taxon>
        <taxon>Ditrysia</taxon>
        <taxon>Noctuoidea</taxon>
        <taxon>Noctuidae</taxon>
        <taxon>Heliothinae</taxon>
        <taxon>Heliothis</taxon>
    </lineage>
</organism>
<dbReference type="EMBL" id="NWSH01001945">
    <property type="protein sequence ID" value="PCG69607.1"/>
    <property type="molecule type" value="Genomic_DNA"/>
</dbReference>
<dbReference type="InterPro" id="IPR043502">
    <property type="entry name" value="DNA/RNA_pol_sf"/>
</dbReference>
<dbReference type="Gene3D" id="2.40.70.10">
    <property type="entry name" value="Acid Proteases"/>
    <property type="match status" value="1"/>
</dbReference>
<feature type="compositionally biased region" description="Polar residues" evidence="2">
    <location>
        <begin position="303"/>
        <end position="322"/>
    </location>
</feature>
<dbReference type="SUPFAM" id="SSF53098">
    <property type="entry name" value="Ribonuclease H-like"/>
    <property type="match status" value="1"/>
</dbReference>
<dbReference type="InterPro" id="IPR001584">
    <property type="entry name" value="Integrase_cat-core"/>
</dbReference>
<dbReference type="GO" id="GO:0003676">
    <property type="term" value="F:nucleic acid binding"/>
    <property type="evidence" value="ECO:0007669"/>
    <property type="project" value="InterPro"/>
</dbReference>
<feature type="compositionally biased region" description="Low complexity" evidence="2">
    <location>
        <begin position="420"/>
        <end position="436"/>
    </location>
</feature>
<gene>
    <name evidence="5" type="ORF">B5V51_3917</name>
</gene>
<dbReference type="Pfam" id="PF18701">
    <property type="entry name" value="DUF5641"/>
    <property type="match status" value="1"/>
</dbReference>
<dbReference type="InterPro" id="IPR008042">
    <property type="entry name" value="Retrotrans_Pao"/>
</dbReference>
<dbReference type="PANTHER" id="PTHR47331:SF1">
    <property type="entry name" value="GAG-LIKE PROTEIN"/>
    <property type="match status" value="1"/>
</dbReference>
<name>A0A2A4JBY8_HELVI</name>
<dbReference type="GO" id="GO:0015074">
    <property type="term" value="P:DNA integration"/>
    <property type="evidence" value="ECO:0007669"/>
    <property type="project" value="InterPro"/>
</dbReference>
<feature type="compositionally biased region" description="Polar residues" evidence="2">
    <location>
        <begin position="409"/>
        <end position="418"/>
    </location>
</feature>
<dbReference type="InterPro" id="IPR012337">
    <property type="entry name" value="RNaseH-like_sf"/>
</dbReference>
<dbReference type="CDD" id="cd01644">
    <property type="entry name" value="RT_pepA17"/>
    <property type="match status" value="1"/>
</dbReference>
<reference evidence="5" key="1">
    <citation type="submission" date="2017-09" db="EMBL/GenBank/DDBJ databases">
        <title>Contemporary evolution of a Lepidopteran species, Heliothis virescens, in response to modern agricultural practices.</title>
        <authorList>
            <person name="Fritz M.L."/>
            <person name="Deyonke A.M."/>
            <person name="Papanicolaou A."/>
            <person name="Micinski S."/>
            <person name="Westbrook J."/>
            <person name="Gould F."/>
        </authorList>
    </citation>
    <scope>NUCLEOTIDE SEQUENCE [LARGE SCALE GENOMIC DNA]</scope>
    <source>
        <strain evidence="5">HvINT-</strain>
        <tissue evidence="5">Whole body</tissue>
    </source>
</reference>
<evidence type="ECO:0000259" key="4">
    <source>
        <dbReference type="PROSITE" id="PS50994"/>
    </source>
</evidence>
<sequence length="1773" mass="199618">MSEEKELVKKRGSFKGRLTAFVNYLDASCDKQLTSCEVKELQLRMGKIESLYEQYDEVQLRLECMVEDVKTQLSERSEFESLYYKALSRSQELLCKYTNDDKESVSSDKCTRISQRKPVKLPTIQLPKFDGCYSNWLEFRDTFTSLIHCNDDIDHVNKFHYLRASLEGSAAVVIHAIEFSASNYDIAWKLVCERYDNKRLLVHNHVSSLFNINAISKESSVSLKGLIDLLNKNLRALGSLGEPVTHWDTLLIYLVTRKLDNVTYREWEQHKSRMDKEATITFDAFMQFLRDRAVLLETLDLKGSSSNQPTQNKPGSHSNKIKSTSMVVSQDSHSSSTNLNRLCPHCKGDHILSSCSQFLALSIDARLKLIPNYKVCYNCFHAGHFANRCRKPGCKICKRRHNTLIHSENKGASTSRDNNVVYSSSSHSVSTSSPTDVAARTNNATANNLTLAADIVGSSCSERKQHGGGVLLSTALIKLCDQYDRQHIVRALLDSGSTSCFMTESLCKRLNLDTRQVNGSVCGINNVSSRVGKMCHLKMTSLDNSYSSRFYCFVLPSLTGVVPCREVDISDINIPDDICLADPTFYKPSEVDLLIGANLFWDLVGSQTIKLGEGKPVLCQTVLGWIVSGPVMYSNGKPADIVCNFSQSDSSGIDSFNKIQNELVKFWNLEEVNSQSSNYLPEEKLCEEHFIKNTTRLDSGHFCVRIPLKQSPSVLGESFQRASKCLSSLERRLKSKPEFSKLYCDFMSEYETLGHMTEISHCDSPNGYFIPHHGVLRESSTTTKLRVVFNASCVTSSGVSFNDLQMIGPTVQDDLVSILLRFRQHQFVLSADVAKMYRCLYVHPSDRHLQQILWRDDTSGPVKVFKLNTVTYGTASAPFLATRCLKQVGIDYRNDAIKTSSSSVGSLCTGDRDRIADVIIHDFYVDDLLTGADDVNELEYIRTEVTNALASACMPLRKWRSNVPELGRADTKSSLDLDVGASEPNKLLGLDWFASTDELGFSNSPLPFKDSVTKRDILSAIARIFDPLGLLSPCVVTMKIFMQRMWSDKLSWDEPLTPALHSSWNTLVRTLPLLNNFRVPRIVVCSSSTLLELHIFTDASERAYGACVYVRSTNDQGECMVRLLVAKSRVAPIKPTTIPRLELCGAVVGARLCEKVVSSLRVKFTHVYCWTDSTVVLGWLKMLPSKLQPFVRNRVAEVLDKAGHCTWRHIPTDKNPADLLSRGTDISVLQSTDLWWSGPSFLKLPQSHWPSQHQSLELDQLPETRPQASLTANVSIDNNYNVIDFSRYSSYLRLIRSVAYVLRFIRLCRKIKAPTKFLSHTELQDASNVIIIASQMESFPEYRLLVNKQNLPSKSSLIKFNVFLDTNNIMRVGGRLGNSTFPFNKRHPIILQSTHKFTKLLFEYEHVRLMHAGPQLLLASIRDSYWPIGGRSLAKGCYRKCLRCSRLAGKTLTPLMGNLPRQRILPGGYPFECTGVDYAGPIMAASRQGRGCRLVKVYIAIFVCFTTKAIHLELVSDLTSDKYLLALYRFISRRGKPNDIYSDNGTTFVGACNELSKFLKANCDSLSEQLVNTGIKFHFIPAYTPHFGGLWEAGVKSTKFHLRRVLGNCHLTFEELNTTLVQIEAVLNSRPLTPLSSDPADYTPLTPGHFLIGRPLTSLPQQDLQDYSPSSLKRFQRIEQLRQHFWSRWSKEYVSELQQRTKWRSCKDTLKLGTLVVIKEDNLPPLKWRLGRVVAVYPGSDGVVRVADIQTSSGVVRRAFNRICPLPVESASG</sequence>
<dbReference type="PROSITE" id="PS50994">
    <property type="entry name" value="INTEGRASE"/>
    <property type="match status" value="1"/>
</dbReference>
<evidence type="ECO:0000313" key="5">
    <source>
        <dbReference type="EMBL" id="PCG69607.1"/>
    </source>
</evidence>
<dbReference type="PROSITE" id="PS50158">
    <property type="entry name" value="ZF_CCHC"/>
    <property type="match status" value="1"/>
</dbReference>
<dbReference type="Pfam" id="PF03564">
    <property type="entry name" value="DUF1759"/>
    <property type="match status" value="1"/>
</dbReference>
<dbReference type="InterPro" id="IPR021109">
    <property type="entry name" value="Peptidase_aspartic_dom_sf"/>
</dbReference>
<proteinExistence type="predicted"/>
<keyword evidence="1" id="KW-0862">Zinc</keyword>
<dbReference type="GO" id="GO:0071897">
    <property type="term" value="P:DNA biosynthetic process"/>
    <property type="evidence" value="ECO:0007669"/>
    <property type="project" value="UniProtKB-ARBA"/>
</dbReference>
<evidence type="ECO:0000256" key="2">
    <source>
        <dbReference type="SAM" id="MobiDB-lite"/>
    </source>
</evidence>
<protein>
    <submittedName>
        <fullName evidence="5">Uncharacterized protein</fullName>
    </submittedName>
</protein>
<dbReference type="Gene3D" id="3.30.420.10">
    <property type="entry name" value="Ribonuclease H-like superfamily/Ribonuclease H"/>
    <property type="match status" value="1"/>
</dbReference>